<keyword evidence="1" id="KW-1133">Transmembrane helix</keyword>
<feature type="transmembrane region" description="Helical" evidence="1">
    <location>
        <begin position="26"/>
        <end position="44"/>
    </location>
</feature>
<protein>
    <submittedName>
        <fullName evidence="2">Uncharacterized protein MANES_08G073400</fullName>
    </submittedName>
</protein>
<dbReference type="AlphaFoldDB" id="A0A2P2PPC2"/>
<accession>A0A2P2PPC2</accession>
<sequence>MQTQMCWQLWQEVGFKSWLGSPTSCWLPLALLLLLLICGFVRMCPDTLSKVELISGMLL</sequence>
<name>A0A2P2PPC2_RHIMU</name>
<dbReference type="EMBL" id="GGEC01076081">
    <property type="protein sequence ID" value="MBX56565.1"/>
    <property type="molecule type" value="Transcribed_RNA"/>
</dbReference>
<evidence type="ECO:0000256" key="1">
    <source>
        <dbReference type="SAM" id="Phobius"/>
    </source>
</evidence>
<keyword evidence="1" id="KW-0472">Membrane</keyword>
<proteinExistence type="predicted"/>
<reference evidence="2" key="1">
    <citation type="submission" date="2018-02" db="EMBL/GenBank/DDBJ databases">
        <title>Rhizophora mucronata_Transcriptome.</title>
        <authorList>
            <person name="Meera S.P."/>
            <person name="Sreeshan A."/>
            <person name="Augustine A."/>
        </authorList>
    </citation>
    <scope>NUCLEOTIDE SEQUENCE</scope>
    <source>
        <tissue evidence="2">Leaf</tissue>
    </source>
</reference>
<evidence type="ECO:0000313" key="2">
    <source>
        <dbReference type="EMBL" id="MBX56565.1"/>
    </source>
</evidence>
<organism evidence="2">
    <name type="scientific">Rhizophora mucronata</name>
    <name type="common">Asiatic mangrove</name>
    <dbReference type="NCBI Taxonomy" id="61149"/>
    <lineage>
        <taxon>Eukaryota</taxon>
        <taxon>Viridiplantae</taxon>
        <taxon>Streptophyta</taxon>
        <taxon>Embryophyta</taxon>
        <taxon>Tracheophyta</taxon>
        <taxon>Spermatophyta</taxon>
        <taxon>Magnoliopsida</taxon>
        <taxon>eudicotyledons</taxon>
        <taxon>Gunneridae</taxon>
        <taxon>Pentapetalae</taxon>
        <taxon>rosids</taxon>
        <taxon>fabids</taxon>
        <taxon>Malpighiales</taxon>
        <taxon>Rhizophoraceae</taxon>
        <taxon>Rhizophora</taxon>
    </lineage>
</organism>
<keyword evidence="1" id="KW-0812">Transmembrane</keyword>